<comment type="caution">
    <text evidence="1">The sequence shown here is derived from an EMBL/GenBank/DDBJ whole genome shotgun (WGS) entry which is preliminary data.</text>
</comment>
<gene>
    <name evidence="1" type="ORF">APZ42_017502</name>
</gene>
<organism evidence="1 2">
    <name type="scientific">Daphnia magna</name>
    <dbReference type="NCBI Taxonomy" id="35525"/>
    <lineage>
        <taxon>Eukaryota</taxon>
        <taxon>Metazoa</taxon>
        <taxon>Ecdysozoa</taxon>
        <taxon>Arthropoda</taxon>
        <taxon>Crustacea</taxon>
        <taxon>Branchiopoda</taxon>
        <taxon>Diplostraca</taxon>
        <taxon>Cladocera</taxon>
        <taxon>Anomopoda</taxon>
        <taxon>Daphniidae</taxon>
        <taxon>Daphnia</taxon>
    </lineage>
</organism>
<dbReference type="EMBL" id="LRGB01000687">
    <property type="protein sequence ID" value="KZS16885.1"/>
    <property type="molecule type" value="Genomic_DNA"/>
</dbReference>
<dbReference type="AlphaFoldDB" id="A0A164ZWX1"/>
<sequence length="108" mass="12603">MFIKHCLRAYVSIFYDSSPPTQMLWTFFCLDRCTRAPLIETQVLIRLMVDYANGRTVLSQLICWHATAYSHCRCLGGRQDVEAVLTVPGIFRVLYDLTAKPPWTREWE</sequence>
<dbReference type="Gene3D" id="3.30.300.10">
    <property type="match status" value="1"/>
</dbReference>
<name>A0A164ZWX1_9CRUS</name>
<dbReference type="SUPFAM" id="SSF54810">
    <property type="entry name" value="GMP synthetase C-terminal dimerisation domain"/>
    <property type="match status" value="1"/>
</dbReference>
<protein>
    <submittedName>
        <fullName evidence="1">GMP synthase-like protein</fullName>
    </submittedName>
</protein>
<proteinExistence type="predicted"/>
<reference evidence="1 2" key="1">
    <citation type="submission" date="2016-03" db="EMBL/GenBank/DDBJ databases">
        <title>EvidentialGene: Evidence-directed Construction of Genes on Genomes.</title>
        <authorList>
            <person name="Gilbert D.G."/>
            <person name="Choi J.-H."/>
            <person name="Mockaitis K."/>
            <person name="Colbourne J."/>
            <person name="Pfrender M."/>
        </authorList>
    </citation>
    <scope>NUCLEOTIDE SEQUENCE [LARGE SCALE GENOMIC DNA]</scope>
    <source>
        <strain evidence="1 2">Xinb3</strain>
        <tissue evidence="1">Complete organism</tissue>
    </source>
</reference>
<keyword evidence="2" id="KW-1185">Reference proteome</keyword>
<evidence type="ECO:0000313" key="1">
    <source>
        <dbReference type="EMBL" id="KZS16885.1"/>
    </source>
</evidence>
<evidence type="ECO:0000313" key="2">
    <source>
        <dbReference type="Proteomes" id="UP000076858"/>
    </source>
</evidence>
<dbReference type="Proteomes" id="UP000076858">
    <property type="component" value="Unassembled WGS sequence"/>
</dbReference>
<accession>A0A164ZWX1</accession>